<dbReference type="Pfam" id="PF01565">
    <property type="entry name" value="FAD_binding_4"/>
    <property type="match status" value="1"/>
</dbReference>
<dbReference type="PROSITE" id="PS51387">
    <property type="entry name" value="FAD_PCMH"/>
    <property type="match status" value="1"/>
</dbReference>
<dbReference type="PROSITE" id="PS00198">
    <property type="entry name" value="4FE4S_FER_1"/>
    <property type="match status" value="1"/>
</dbReference>
<organism evidence="7 8">
    <name type="scientific">Pandoraea cepalis</name>
    <dbReference type="NCBI Taxonomy" id="2508294"/>
    <lineage>
        <taxon>Bacteria</taxon>
        <taxon>Pseudomonadati</taxon>
        <taxon>Pseudomonadota</taxon>
        <taxon>Betaproteobacteria</taxon>
        <taxon>Burkholderiales</taxon>
        <taxon>Burkholderiaceae</taxon>
        <taxon>Pandoraea</taxon>
    </lineage>
</organism>
<evidence type="ECO:0000256" key="1">
    <source>
        <dbReference type="ARBA" id="ARBA00022630"/>
    </source>
</evidence>
<evidence type="ECO:0000313" key="7">
    <source>
        <dbReference type="EMBL" id="VVD75559.1"/>
    </source>
</evidence>
<dbReference type="Gene3D" id="1.10.1060.10">
    <property type="entry name" value="Alpha-helical ferredoxin"/>
    <property type="match status" value="1"/>
</dbReference>
<dbReference type="InterPro" id="IPR051914">
    <property type="entry name" value="FAD-linked_OxidoTrans_Type4"/>
</dbReference>
<dbReference type="GO" id="GO:0016491">
    <property type="term" value="F:oxidoreductase activity"/>
    <property type="evidence" value="ECO:0007669"/>
    <property type="project" value="UniProtKB-KW"/>
</dbReference>
<keyword evidence="1" id="KW-0285">Flavoprotein</keyword>
<keyword evidence="7" id="KW-0560">Oxidoreductase</keyword>
<keyword evidence="5" id="KW-0411">Iron-sulfur</keyword>
<accession>A0A5E4SNU5</accession>
<dbReference type="InterPro" id="IPR009051">
    <property type="entry name" value="Helical_ferredxn"/>
</dbReference>
<dbReference type="InterPro" id="IPR036318">
    <property type="entry name" value="FAD-bd_PCMH-like_sf"/>
</dbReference>
<dbReference type="Gene3D" id="3.30.465.10">
    <property type="match status" value="1"/>
</dbReference>
<evidence type="ECO:0000259" key="6">
    <source>
        <dbReference type="PROSITE" id="PS51387"/>
    </source>
</evidence>
<dbReference type="Gene3D" id="3.30.70.2740">
    <property type="match status" value="1"/>
</dbReference>
<dbReference type="InterPro" id="IPR016169">
    <property type="entry name" value="FAD-bd_PCMH_sub2"/>
</dbReference>
<dbReference type="PANTHER" id="PTHR42934:SF2">
    <property type="entry name" value="GLYCOLATE OXIDASE SUBUNIT GLCD"/>
    <property type="match status" value="1"/>
</dbReference>
<dbReference type="InterPro" id="IPR017896">
    <property type="entry name" value="4Fe4S_Fe-S-bd"/>
</dbReference>
<reference evidence="7 8" key="1">
    <citation type="submission" date="2019-08" db="EMBL/GenBank/DDBJ databases">
        <authorList>
            <person name="Peeters C."/>
        </authorList>
    </citation>
    <scope>NUCLEOTIDE SEQUENCE [LARGE SCALE GENOMIC DNA]</scope>
    <source>
        <strain evidence="7 8">LMG 31107</strain>
    </source>
</reference>
<dbReference type="EMBL" id="CABPRY010000001">
    <property type="protein sequence ID" value="VVD75559.1"/>
    <property type="molecule type" value="Genomic_DNA"/>
</dbReference>
<evidence type="ECO:0000256" key="5">
    <source>
        <dbReference type="ARBA" id="ARBA00023014"/>
    </source>
</evidence>
<evidence type="ECO:0000256" key="3">
    <source>
        <dbReference type="ARBA" id="ARBA00022827"/>
    </source>
</evidence>
<sequence>MHRRIDEPDKMNAPLPAFEPHDAKHALAAQPPRLREIPYNYTSFSDREIVMRLLGADAWHILDELRAERRTGRSARMLYEVLGDIWVVRRNPYLQDDLLDNPKRRKLLIDALDHRLNEIDKRRRADVAANADANGRERAARVEQLEVAARRAVADFAEEFAKMAELRRRAKKVLGRTTAHDNIKFDGLSRVSHVTDATDWRVEYPFVVLTPDSEAEMAALVKGCFELGLTVIPRGGGTGYTGGAIPLTPFSAVINTEKLEQLDEVEYSALPGVDEPVPTIFSGAGVVTRRVAEAAERAGLVFAVDPTSIDASCIGGNVAMNAGGKKAVLWGTALDNLAWWRMVDPQGNWLEVTRLDHNLGKIHDIPVARFELTWFDGNYAPGAVLLKTEKLDIEGKRFRKEGLGKDVTDKFLAGLPGIQKEGCDGLITSARWILHKMPAHTRTVCLEFFGQAKEAIPSIVEIKDYMFAQTAAGGAILAGLEHLDERYLRAVGYATKSKRNAFPKMVLIGDIVGDDDNAVAQATSEVIRMANGKSGEGFVAVSAEARKKFWLDRSRTAAIARHTNAFKINEDVVIPLPRMGEYTDHIERINIELSLKNKLQLVDALEAFFDAGNLPLGKTDDANEIPSAELLEDRVQTALTLLRDVRARWVFLRDHFELPLAEAIPLLNRHGIRDLNVALNDRLNAQPQTRLIDLLQDRTVRVSWKQEIRAELRQIFTGGEFTPILDEAQAIHKRVLHGRVFVALHMHAGDGNVHTNIPVNSDNYEMLQDAHKAVARIMAIARSLDGVISGEHGIGITKLEFLTEAEIGEFRAYKQRVDPEGRFNKGKLLDMPDLPADLRNAYTPSFGLMGYESLIMQQSDIGAIADSVKDCLRCGKCKPVCATHVPRANLLYSPRNKILATSLLIEAFLYEEQTRRGVSIKHWDEFNDVADHCTVCHKCVTPCPVKIDFGDVTMNMRNLLRKMGKKKFNPGAAAGMFFLNATNPETINITRKVMIEWGYKAQRFGADIFKKLAKKQTARPPATVGKPPLREEVIHFVNKKMPGNLPKKTARALLDIEDNKVVPIIRNPKTTTVDSEAVFYFPGCGSERLFSQVGLATQAMLWHVGVQTVLPPGYLCCGYPQRGSGQGEKAEKIVTDNRVLFHRMANTLNYLDIKTVVVSCGTCYDQLAGYEFEKIFPGCRIVDIHEYLLEKDVKLEGVNGTRYMYHDPCHTPIKTMDPVKLVNQLMGSEHDGYKIEKNDRCCGESGTLAVTRPDISTQIRFRKEEEMRKGAAKLRADGKVQDVKILTSCPSCLQGLSRYNDDADITADYIVVEIAKHVLGDEWLVDYVKDANHGGIERVLV</sequence>
<dbReference type="InterPro" id="IPR004113">
    <property type="entry name" value="FAD-bd_oxidored_4_C"/>
</dbReference>
<dbReference type="InterPro" id="IPR016166">
    <property type="entry name" value="FAD-bd_PCMH"/>
</dbReference>
<dbReference type="GO" id="GO:0071949">
    <property type="term" value="F:FAD binding"/>
    <property type="evidence" value="ECO:0007669"/>
    <property type="project" value="InterPro"/>
</dbReference>
<dbReference type="InterPro" id="IPR022153">
    <property type="entry name" value="DUF3683"/>
</dbReference>
<dbReference type="SUPFAM" id="SSF55103">
    <property type="entry name" value="FAD-linked oxidases, C-terminal domain"/>
    <property type="match status" value="1"/>
</dbReference>
<dbReference type="Pfam" id="PF13183">
    <property type="entry name" value="Fer4_8"/>
    <property type="match status" value="1"/>
</dbReference>
<evidence type="ECO:0000256" key="2">
    <source>
        <dbReference type="ARBA" id="ARBA00022723"/>
    </source>
</evidence>
<keyword evidence="2" id="KW-0479">Metal-binding</keyword>
<dbReference type="SUPFAM" id="SSF56176">
    <property type="entry name" value="FAD-binding/transporter-associated domain-like"/>
    <property type="match status" value="1"/>
</dbReference>
<dbReference type="Pfam" id="PF02913">
    <property type="entry name" value="FAD-oxidase_C"/>
    <property type="match status" value="2"/>
</dbReference>
<dbReference type="Proteomes" id="UP000396788">
    <property type="component" value="Unassembled WGS sequence"/>
</dbReference>
<evidence type="ECO:0000313" key="8">
    <source>
        <dbReference type="Proteomes" id="UP000396788"/>
    </source>
</evidence>
<dbReference type="PANTHER" id="PTHR42934">
    <property type="entry name" value="GLYCOLATE OXIDASE SUBUNIT GLCD"/>
    <property type="match status" value="1"/>
</dbReference>
<feature type="domain" description="FAD-binding PCMH-type" evidence="6">
    <location>
        <begin position="201"/>
        <end position="437"/>
    </location>
</feature>
<dbReference type="GO" id="GO:0051536">
    <property type="term" value="F:iron-sulfur cluster binding"/>
    <property type="evidence" value="ECO:0007669"/>
    <property type="project" value="UniProtKB-KW"/>
</dbReference>
<dbReference type="SUPFAM" id="SSF46548">
    <property type="entry name" value="alpha-helical ferredoxin"/>
    <property type="match status" value="1"/>
</dbReference>
<protein>
    <submittedName>
        <fullName evidence="7">Putative FAD-linked oxidoreductase</fullName>
        <ecNumber evidence="7">1.-.-.-</ecNumber>
    </submittedName>
</protein>
<dbReference type="Pfam" id="PF12447">
    <property type="entry name" value="DUF3683"/>
    <property type="match status" value="1"/>
</dbReference>
<gene>
    <name evidence="7" type="ORF">PCE31107_00851</name>
</gene>
<name>A0A5E4SNU5_9BURK</name>
<dbReference type="Pfam" id="PF02754">
    <property type="entry name" value="CCG"/>
    <property type="match status" value="2"/>
</dbReference>
<dbReference type="GO" id="GO:0046872">
    <property type="term" value="F:metal ion binding"/>
    <property type="evidence" value="ECO:0007669"/>
    <property type="project" value="UniProtKB-KW"/>
</dbReference>
<dbReference type="InterPro" id="IPR006094">
    <property type="entry name" value="Oxid_FAD_bind_N"/>
</dbReference>
<keyword evidence="4" id="KW-0408">Iron</keyword>
<dbReference type="Pfam" id="PF11880">
    <property type="entry name" value="DUF3400"/>
    <property type="match status" value="1"/>
</dbReference>
<dbReference type="EC" id="1.-.-.-" evidence="7"/>
<keyword evidence="3" id="KW-0274">FAD</keyword>
<dbReference type="InterPro" id="IPR021817">
    <property type="entry name" value="DUF3400"/>
</dbReference>
<evidence type="ECO:0000256" key="4">
    <source>
        <dbReference type="ARBA" id="ARBA00023004"/>
    </source>
</evidence>
<proteinExistence type="predicted"/>
<dbReference type="InterPro" id="IPR016164">
    <property type="entry name" value="FAD-linked_Oxase-like_C"/>
</dbReference>
<dbReference type="InterPro" id="IPR017900">
    <property type="entry name" value="4Fe4S_Fe_S_CS"/>
</dbReference>
<dbReference type="InterPro" id="IPR004017">
    <property type="entry name" value="Cys_rich_dom"/>
</dbReference>